<sequence length="91" mass="9373">MPFKNTFITIIALAIPALAQQTQSVQTVYGLCGGLAWDGPTICAAGSYCSVLNKVWYQCLPGTPTSTPPPATSAPAATLTTPLPTITPPPV</sequence>
<dbReference type="OrthoDB" id="2119228at2759"/>
<evidence type="ECO:0000313" key="6">
    <source>
        <dbReference type="Proteomes" id="UP000724874"/>
    </source>
</evidence>
<dbReference type="AlphaFoldDB" id="A0A9P5NTD9"/>
<dbReference type="InterPro" id="IPR000254">
    <property type="entry name" value="CBD"/>
</dbReference>
<feature type="chain" id="PRO_5040358544" description="CBM1 domain-containing protein" evidence="3">
    <location>
        <begin position="20"/>
        <end position="91"/>
    </location>
</feature>
<protein>
    <recommendedName>
        <fullName evidence="4">CBM1 domain-containing protein</fullName>
    </recommendedName>
</protein>
<dbReference type="Proteomes" id="UP000724874">
    <property type="component" value="Unassembled WGS sequence"/>
</dbReference>
<organism evidence="5 6">
    <name type="scientific">Gymnopilus junonius</name>
    <name type="common">Spectacular rustgill mushroom</name>
    <name type="synonym">Gymnopilus spectabilis subsp. junonius</name>
    <dbReference type="NCBI Taxonomy" id="109634"/>
    <lineage>
        <taxon>Eukaryota</taxon>
        <taxon>Fungi</taxon>
        <taxon>Dikarya</taxon>
        <taxon>Basidiomycota</taxon>
        <taxon>Agaricomycotina</taxon>
        <taxon>Agaricomycetes</taxon>
        <taxon>Agaricomycetidae</taxon>
        <taxon>Agaricales</taxon>
        <taxon>Agaricineae</taxon>
        <taxon>Hymenogastraceae</taxon>
        <taxon>Gymnopilus</taxon>
    </lineage>
</organism>
<dbReference type="InterPro" id="IPR035971">
    <property type="entry name" value="CBD_sf"/>
</dbReference>
<dbReference type="GO" id="GO:0005975">
    <property type="term" value="P:carbohydrate metabolic process"/>
    <property type="evidence" value="ECO:0007669"/>
    <property type="project" value="InterPro"/>
</dbReference>
<keyword evidence="1 3" id="KW-0732">Signal</keyword>
<dbReference type="SMART" id="SM00236">
    <property type="entry name" value="fCBD"/>
    <property type="match status" value="1"/>
</dbReference>
<evidence type="ECO:0000256" key="2">
    <source>
        <dbReference type="SAM" id="MobiDB-lite"/>
    </source>
</evidence>
<comment type="caution">
    <text evidence="5">The sequence shown here is derived from an EMBL/GenBank/DDBJ whole genome shotgun (WGS) entry which is preliminary data.</text>
</comment>
<feature type="compositionally biased region" description="Low complexity" evidence="2">
    <location>
        <begin position="73"/>
        <end position="84"/>
    </location>
</feature>
<evidence type="ECO:0000259" key="4">
    <source>
        <dbReference type="PROSITE" id="PS51164"/>
    </source>
</evidence>
<feature type="domain" description="CBM1" evidence="4">
    <location>
        <begin position="24"/>
        <end position="60"/>
    </location>
</feature>
<proteinExistence type="predicted"/>
<feature type="signal peptide" evidence="3">
    <location>
        <begin position="1"/>
        <end position="19"/>
    </location>
</feature>
<dbReference type="Pfam" id="PF00734">
    <property type="entry name" value="CBM_1"/>
    <property type="match status" value="1"/>
</dbReference>
<gene>
    <name evidence="5" type="ORF">CPB84DRAFT_1845285</name>
</gene>
<dbReference type="PROSITE" id="PS51164">
    <property type="entry name" value="CBM1_2"/>
    <property type="match status" value="1"/>
</dbReference>
<dbReference type="SUPFAM" id="SSF57180">
    <property type="entry name" value="Cellulose-binding domain"/>
    <property type="match status" value="1"/>
</dbReference>
<evidence type="ECO:0000313" key="5">
    <source>
        <dbReference type="EMBL" id="KAF8904756.1"/>
    </source>
</evidence>
<dbReference type="GO" id="GO:0005576">
    <property type="term" value="C:extracellular region"/>
    <property type="evidence" value="ECO:0007669"/>
    <property type="project" value="InterPro"/>
</dbReference>
<reference evidence="5" key="1">
    <citation type="submission" date="2020-11" db="EMBL/GenBank/DDBJ databases">
        <authorList>
            <consortium name="DOE Joint Genome Institute"/>
            <person name="Ahrendt S."/>
            <person name="Riley R."/>
            <person name="Andreopoulos W."/>
            <person name="LaButti K."/>
            <person name="Pangilinan J."/>
            <person name="Ruiz-duenas F.J."/>
            <person name="Barrasa J.M."/>
            <person name="Sanchez-Garcia M."/>
            <person name="Camarero S."/>
            <person name="Miyauchi S."/>
            <person name="Serrano A."/>
            <person name="Linde D."/>
            <person name="Babiker R."/>
            <person name="Drula E."/>
            <person name="Ayuso-Fernandez I."/>
            <person name="Pacheco R."/>
            <person name="Padilla G."/>
            <person name="Ferreira P."/>
            <person name="Barriuso J."/>
            <person name="Kellner H."/>
            <person name="Castanera R."/>
            <person name="Alfaro M."/>
            <person name="Ramirez L."/>
            <person name="Pisabarro A.G."/>
            <person name="Kuo A."/>
            <person name="Tritt A."/>
            <person name="Lipzen A."/>
            <person name="He G."/>
            <person name="Yan M."/>
            <person name="Ng V."/>
            <person name="Cullen D."/>
            <person name="Martin F."/>
            <person name="Rosso M.-N."/>
            <person name="Henrissat B."/>
            <person name="Hibbett D."/>
            <person name="Martinez A.T."/>
            <person name="Grigoriev I.V."/>
        </authorList>
    </citation>
    <scope>NUCLEOTIDE SEQUENCE</scope>
    <source>
        <strain evidence="5">AH 44721</strain>
    </source>
</reference>
<dbReference type="GO" id="GO:0030248">
    <property type="term" value="F:cellulose binding"/>
    <property type="evidence" value="ECO:0007669"/>
    <property type="project" value="InterPro"/>
</dbReference>
<evidence type="ECO:0000256" key="3">
    <source>
        <dbReference type="SAM" id="SignalP"/>
    </source>
</evidence>
<dbReference type="EMBL" id="JADNYJ010000025">
    <property type="protein sequence ID" value="KAF8904756.1"/>
    <property type="molecule type" value="Genomic_DNA"/>
</dbReference>
<name>A0A9P5NTD9_GYMJU</name>
<accession>A0A9P5NTD9</accession>
<keyword evidence="6" id="KW-1185">Reference proteome</keyword>
<feature type="region of interest" description="Disordered" evidence="2">
    <location>
        <begin position="66"/>
        <end position="91"/>
    </location>
</feature>
<evidence type="ECO:0000256" key="1">
    <source>
        <dbReference type="ARBA" id="ARBA00022729"/>
    </source>
</evidence>